<protein>
    <submittedName>
        <fullName evidence="1">Uncharacterized protein</fullName>
    </submittedName>
</protein>
<reference evidence="1" key="1">
    <citation type="submission" date="2019-11" db="EMBL/GenBank/DDBJ databases">
        <authorList>
            <person name="Feng L."/>
        </authorList>
    </citation>
    <scope>NUCLEOTIDE SEQUENCE</scope>
    <source>
        <strain evidence="1">BcaccaeLFYP20</strain>
    </source>
</reference>
<gene>
    <name evidence="1" type="ORF">BCLFYP20_04290</name>
</gene>
<sequence>MVCRRIKPLLRKSLYEKEKNREIHFKISSFIVAFAYEEFFEGCNVQKNNAADNQLVTYYYHEQLTYAHFHKMHSFCNFYLQIDEFLFILKHSIKSFFSIYYLAYSV</sequence>
<dbReference type="EMBL" id="CACRTB010000038">
    <property type="protein sequence ID" value="VYT45320.1"/>
    <property type="molecule type" value="Genomic_DNA"/>
</dbReference>
<dbReference type="AlphaFoldDB" id="A0A6N2WUB3"/>
<proteinExistence type="predicted"/>
<evidence type="ECO:0000313" key="1">
    <source>
        <dbReference type="EMBL" id="VYT45320.1"/>
    </source>
</evidence>
<accession>A0A6N2WUB3</accession>
<organism evidence="1">
    <name type="scientific">Bacteroides caccae</name>
    <dbReference type="NCBI Taxonomy" id="47678"/>
    <lineage>
        <taxon>Bacteria</taxon>
        <taxon>Pseudomonadati</taxon>
        <taxon>Bacteroidota</taxon>
        <taxon>Bacteroidia</taxon>
        <taxon>Bacteroidales</taxon>
        <taxon>Bacteroidaceae</taxon>
        <taxon>Bacteroides</taxon>
    </lineage>
</organism>
<name>A0A6N2WUB3_9BACE</name>